<evidence type="ECO:0000313" key="8">
    <source>
        <dbReference type="Proteomes" id="UP000294513"/>
    </source>
</evidence>
<sequence length="926" mass="100428">EVIVKPAAREQVMVEPALVATIVAEATGEPGMLPLVSHALLETWRRRGGGTLTLHAYQSAGGIHGAIAQSAETVWTTLSPAQRQIARRIMLRLITLDADGQPTRRPLSHHDLPGTGHPAHDAGDGDVGRVLDVLADARLITLDQDQVLLAHEALITAWPRLAEWLDHDRTGLRIHQQLTEATRTWRDLHRHPDALLRGVRLAVTRDWAERDDNHTTLTSDEQAFLAAGIAAERAEHDTTRRRTRRLRTLSAVLAVLLLATTTSGAVAVGQGRLALMRQHQAQSRELAGQARLTAATDTAAAIRLARKAYELAPTTEARGSLLSVAATLRFKTHLPRPETPVQAMAVSPDGVVLALSGRAGYADQNAQVELWNTLTGQKLAVLDQAKATALAFSPDGRRLIAGGPAGGPADHNPRAAVTVWGLPSRRRIAVSTVPATSPVTVEFSADGRPLAAATSPGTSGKDAFRWPTLPPSIRVWDVTTSTPVPVTKPAGVPFTLFGDYSRDGRLHLRQARRRVDGTDYLVPAEVVDTRTNRPIWTLDRHEEATITSQYTLTRHLFRWLLSDDGRLLYLLDFCNERFIIWDLARGTRRVIPRDALGEPDHFAMSRNGRLLITVSPVGSIDLTDQERQSAAGPAGAVDALTYSPDGRTLAAVHSSQIHLLDPTTHRLRSALPIPPGPSAPAHAITYAPNGQTLAISGDPPRSWRPAPRHARDPGTWVIGPAGGDIPFTTCDTGLVFNPRRSGEAACAEPTLLKILRVRSRPGTTTGDTTIEQFVSAHSIFLTHTPEDLAVKFRDPDDLASITYTPDGHRVAILSSRGHLVLWDIHRATAAPVPLPPLPPPRTLAFSPDGRFLALAANDHTITLWDLRHHSIWATLTGHTKTITSVAFTPDGRTLTSGSTDQTIINWPLSTTTALNQIRHPISETSP</sequence>
<dbReference type="SMART" id="SM00320">
    <property type="entry name" value="WD40"/>
    <property type="match status" value="6"/>
</dbReference>
<feature type="non-terminal residue" evidence="7">
    <location>
        <position position="1"/>
    </location>
</feature>
<keyword evidence="5" id="KW-0472">Membrane</keyword>
<reference evidence="7 8" key="1">
    <citation type="submission" date="2019-03" db="EMBL/GenBank/DDBJ databases">
        <title>Draft genome sequences of novel Actinobacteria.</title>
        <authorList>
            <person name="Sahin N."/>
            <person name="Ay H."/>
            <person name="Saygin H."/>
        </authorList>
    </citation>
    <scope>NUCLEOTIDE SEQUENCE [LARGE SCALE GENOMIC DNA]</scope>
    <source>
        <strain evidence="7 8">H3C3</strain>
    </source>
</reference>
<dbReference type="InterPro" id="IPR049052">
    <property type="entry name" value="nSTAND1"/>
</dbReference>
<dbReference type="PANTHER" id="PTHR19879:SF9">
    <property type="entry name" value="TRANSCRIPTION INITIATION FACTOR TFIID SUBUNIT 5"/>
    <property type="match status" value="1"/>
</dbReference>
<evidence type="ECO:0000313" key="7">
    <source>
        <dbReference type="EMBL" id="TDD73434.1"/>
    </source>
</evidence>
<dbReference type="AlphaFoldDB" id="A0A4R5AQV0"/>
<dbReference type="EMBL" id="SMKU01000258">
    <property type="protein sequence ID" value="TDD73434.1"/>
    <property type="molecule type" value="Genomic_DNA"/>
</dbReference>
<feature type="transmembrane region" description="Helical" evidence="5">
    <location>
        <begin position="249"/>
        <end position="269"/>
    </location>
</feature>
<keyword evidence="5" id="KW-1133">Transmembrane helix</keyword>
<accession>A0A4R5AQV0</accession>
<dbReference type="Pfam" id="PF00400">
    <property type="entry name" value="WD40"/>
    <property type="match status" value="2"/>
</dbReference>
<dbReference type="InterPro" id="IPR001680">
    <property type="entry name" value="WD40_rpt"/>
</dbReference>
<name>A0A4R5AQV0_9ACTN</name>
<feature type="domain" description="Novel STAND NTPase 1" evidence="6">
    <location>
        <begin position="1"/>
        <end position="192"/>
    </location>
</feature>
<feature type="repeat" description="WD" evidence="3">
    <location>
        <begin position="875"/>
        <end position="916"/>
    </location>
</feature>
<keyword evidence="5" id="KW-0812">Transmembrane</keyword>
<protein>
    <recommendedName>
        <fullName evidence="6">Novel STAND NTPase 1 domain-containing protein</fullName>
    </recommendedName>
</protein>
<dbReference type="SUPFAM" id="SSF50974">
    <property type="entry name" value="Nitrous oxide reductase, N-terminal domain"/>
    <property type="match status" value="1"/>
</dbReference>
<evidence type="ECO:0000256" key="2">
    <source>
        <dbReference type="ARBA" id="ARBA00022737"/>
    </source>
</evidence>
<keyword evidence="1 3" id="KW-0853">WD repeat</keyword>
<dbReference type="Gene3D" id="2.130.10.10">
    <property type="entry name" value="YVTN repeat-like/Quinoprotein amine dehydrogenase"/>
    <property type="match status" value="3"/>
</dbReference>
<dbReference type="Proteomes" id="UP000294513">
    <property type="component" value="Unassembled WGS sequence"/>
</dbReference>
<dbReference type="InterPro" id="IPR019775">
    <property type="entry name" value="WD40_repeat_CS"/>
</dbReference>
<feature type="compositionally biased region" description="Basic and acidic residues" evidence="4">
    <location>
        <begin position="108"/>
        <end position="124"/>
    </location>
</feature>
<dbReference type="OrthoDB" id="414967at2"/>
<keyword evidence="2" id="KW-0677">Repeat</keyword>
<dbReference type="InterPro" id="IPR015943">
    <property type="entry name" value="WD40/YVTN_repeat-like_dom_sf"/>
</dbReference>
<evidence type="ECO:0000259" key="6">
    <source>
        <dbReference type="Pfam" id="PF20703"/>
    </source>
</evidence>
<evidence type="ECO:0000256" key="4">
    <source>
        <dbReference type="SAM" id="MobiDB-lite"/>
    </source>
</evidence>
<evidence type="ECO:0000256" key="3">
    <source>
        <dbReference type="PROSITE-ProRule" id="PRU00221"/>
    </source>
</evidence>
<dbReference type="PROSITE" id="PS50082">
    <property type="entry name" value="WD_REPEATS_2"/>
    <property type="match status" value="2"/>
</dbReference>
<comment type="caution">
    <text evidence="7">The sequence shown here is derived from an EMBL/GenBank/DDBJ whole genome shotgun (WGS) entry which is preliminary data.</text>
</comment>
<gene>
    <name evidence="7" type="ORF">E1298_34000</name>
</gene>
<dbReference type="SUPFAM" id="SSF50998">
    <property type="entry name" value="Quinoprotein alcohol dehydrogenase-like"/>
    <property type="match status" value="1"/>
</dbReference>
<feature type="region of interest" description="Disordered" evidence="4">
    <location>
        <begin position="690"/>
        <end position="709"/>
    </location>
</feature>
<evidence type="ECO:0000256" key="5">
    <source>
        <dbReference type="SAM" id="Phobius"/>
    </source>
</evidence>
<organism evidence="7 8">
    <name type="scientific">Actinomadura rubrisoli</name>
    <dbReference type="NCBI Taxonomy" id="2530368"/>
    <lineage>
        <taxon>Bacteria</taxon>
        <taxon>Bacillati</taxon>
        <taxon>Actinomycetota</taxon>
        <taxon>Actinomycetes</taxon>
        <taxon>Streptosporangiales</taxon>
        <taxon>Thermomonosporaceae</taxon>
        <taxon>Actinomadura</taxon>
    </lineage>
</organism>
<evidence type="ECO:0000256" key="1">
    <source>
        <dbReference type="ARBA" id="ARBA00022574"/>
    </source>
</evidence>
<dbReference type="PANTHER" id="PTHR19879">
    <property type="entry name" value="TRANSCRIPTION INITIATION FACTOR TFIID"/>
    <property type="match status" value="1"/>
</dbReference>
<proteinExistence type="predicted"/>
<dbReference type="InterPro" id="IPR011047">
    <property type="entry name" value="Quinoprotein_ADH-like_sf"/>
</dbReference>
<dbReference type="PROSITE" id="PS00678">
    <property type="entry name" value="WD_REPEATS_1"/>
    <property type="match status" value="1"/>
</dbReference>
<feature type="repeat" description="WD" evidence="3">
    <location>
        <begin position="842"/>
        <end position="867"/>
    </location>
</feature>
<keyword evidence="8" id="KW-1185">Reference proteome</keyword>
<feature type="region of interest" description="Disordered" evidence="4">
    <location>
        <begin position="101"/>
        <end position="124"/>
    </location>
</feature>
<dbReference type="Pfam" id="PF20703">
    <property type="entry name" value="nSTAND1"/>
    <property type="match status" value="1"/>
</dbReference>
<dbReference type="InterPro" id="IPR011045">
    <property type="entry name" value="N2O_reductase_N"/>
</dbReference>
<dbReference type="RefSeq" id="WP_131900660.1">
    <property type="nucleotide sequence ID" value="NZ_SMKU01000258.1"/>
</dbReference>
<dbReference type="PROSITE" id="PS50294">
    <property type="entry name" value="WD_REPEATS_REGION"/>
    <property type="match status" value="1"/>
</dbReference>